<protein>
    <recommendedName>
        <fullName evidence="4">ADP-ribose pyrophosphatase</fullName>
        <ecNumber evidence="3">3.6.1.13</ecNumber>
    </recommendedName>
    <alternativeName>
        <fullName evidence="9">ADP-ribose diphosphatase</fullName>
    </alternativeName>
    <alternativeName>
        <fullName evidence="11">ADP-ribose phosphohydrolase</fullName>
    </alternativeName>
    <alternativeName>
        <fullName evidence="10">Adenosine diphosphoribose pyrophosphatase</fullName>
    </alternativeName>
</protein>
<dbReference type="Pfam" id="PF06094">
    <property type="entry name" value="GGACT"/>
    <property type="match status" value="1"/>
</dbReference>
<dbReference type="GO" id="GO:0005829">
    <property type="term" value="C:cytosol"/>
    <property type="evidence" value="ECO:0007669"/>
    <property type="project" value="TreeGrafter"/>
</dbReference>
<dbReference type="InterPro" id="IPR015797">
    <property type="entry name" value="NUDIX_hydrolase-like_dom_sf"/>
</dbReference>
<evidence type="ECO:0000256" key="2">
    <source>
        <dbReference type="ARBA" id="ARBA00007482"/>
    </source>
</evidence>
<reference evidence="16 17" key="1">
    <citation type="submission" date="2015-09" db="EMBL/GenBank/DDBJ databases">
        <authorList>
            <person name="Jackson K.R."/>
            <person name="Lunt B.L."/>
            <person name="Fisher J.N.B."/>
            <person name="Gardner A.V."/>
            <person name="Bailey M.E."/>
            <person name="Deus L.M."/>
            <person name="Earl A.S."/>
            <person name="Gibby P.D."/>
            <person name="Hartmann K.A."/>
            <person name="Liu J.E."/>
            <person name="Manci A.M."/>
            <person name="Nielsen D.A."/>
            <person name="Solomon M.B."/>
            <person name="Breakwell D.P."/>
            <person name="Burnett S.H."/>
            <person name="Grose J.H."/>
        </authorList>
    </citation>
    <scope>NUCLEOTIDE SEQUENCE [LARGE SCALE GENOMIC DNA]</scope>
    <source>
        <strain evidence="16 17">CECT 7799</strain>
    </source>
</reference>
<gene>
    <name evidence="16" type="primary">nudF</name>
    <name evidence="16" type="ORF">JSE7799_01788</name>
</gene>
<dbReference type="InterPro" id="IPR004385">
    <property type="entry name" value="NDP_pyrophosphatase"/>
</dbReference>
<dbReference type="OrthoDB" id="5292471at2"/>
<feature type="binding site" evidence="13">
    <location>
        <position position="276"/>
    </location>
    <ligand>
        <name>Mg(2+)</name>
        <dbReference type="ChEBI" id="CHEBI:18420"/>
        <label>1</label>
    </ligand>
</feature>
<dbReference type="AlphaFoldDB" id="A0A0M7BA58"/>
<evidence type="ECO:0000313" key="16">
    <source>
        <dbReference type="EMBL" id="CUH39069.1"/>
    </source>
</evidence>
<comment type="function">
    <text evidence="8">Acts on ADP-mannose and ADP-glucose as well as ADP-ribose. Prevents glycogen biosynthesis. The reaction catalyzed by this enzyme is a limiting step of the gluconeogenic process.</text>
</comment>
<evidence type="ECO:0000256" key="1">
    <source>
        <dbReference type="ARBA" id="ARBA00001946"/>
    </source>
</evidence>
<dbReference type="GO" id="GO:0046872">
    <property type="term" value="F:metal ion binding"/>
    <property type="evidence" value="ECO:0007669"/>
    <property type="project" value="UniProtKB-KW"/>
</dbReference>
<evidence type="ECO:0000256" key="11">
    <source>
        <dbReference type="ARBA" id="ARBA00033056"/>
    </source>
</evidence>
<name>A0A0M7BA58_9RHOB</name>
<dbReference type="InterPro" id="IPR036568">
    <property type="entry name" value="GGCT-like_sf"/>
</dbReference>
<dbReference type="InterPro" id="IPR000086">
    <property type="entry name" value="NUDIX_hydrolase_dom"/>
</dbReference>
<evidence type="ECO:0000256" key="6">
    <source>
        <dbReference type="ARBA" id="ARBA00022801"/>
    </source>
</evidence>
<dbReference type="GO" id="GO:0047631">
    <property type="term" value="F:ADP-ribose diphosphatase activity"/>
    <property type="evidence" value="ECO:0007669"/>
    <property type="project" value="UniProtKB-EC"/>
</dbReference>
<feature type="short sequence motif" description="Nudix box" evidence="14">
    <location>
        <begin position="257"/>
        <end position="279"/>
    </location>
</feature>
<dbReference type="Proteomes" id="UP000049455">
    <property type="component" value="Unassembled WGS sequence"/>
</dbReference>
<dbReference type="SUPFAM" id="SSF55811">
    <property type="entry name" value="Nudix"/>
    <property type="match status" value="1"/>
</dbReference>
<dbReference type="STRING" id="313367.JSE7799_01788"/>
<dbReference type="GO" id="GO:0006753">
    <property type="term" value="P:nucleoside phosphate metabolic process"/>
    <property type="evidence" value="ECO:0007669"/>
    <property type="project" value="TreeGrafter"/>
</dbReference>
<evidence type="ECO:0000256" key="5">
    <source>
        <dbReference type="ARBA" id="ARBA00022723"/>
    </source>
</evidence>
<dbReference type="PANTHER" id="PTHR11839">
    <property type="entry name" value="UDP/ADP-SUGAR PYROPHOSPHATASE"/>
    <property type="match status" value="1"/>
</dbReference>
<dbReference type="PANTHER" id="PTHR11839:SF5">
    <property type="entry name" value="ADP-RIBOSE PYROPHOSPHATASE"/>
    <property type="match status" value="1"/>
</dbReference>
<dbReference type="CDD" id="cd24155">
    <property type="entry name" value="NUDIX_ADPRase"/>
    <property type="match status" value="1"/>
</dbReference>
<comment type="cofactor">
    <cofactor evidence="1 13">
        <name>Mg(2+)</name>
        <dbReference type="ChEBI" id="CHEBI:18420"/>
    </cofactor>
</comment>
<comment type="catalytic activity">
    <reaction evidence="12">
        <text>ADP-D-ribose + H2O = D-ribose 5-phosphate + AMP + 2 H(+)</text>
        <dbReference type="Rhea" id="RHEA:10412"/>
        <dbReference type="ChEBI" id="CHEBI:15377"/>
        <dbReference type="ChEBI" id="CHEBI:15378"/>
        <dbReference type="ChEBI" id="CHEBI:57967"/>
        <dbReference type="ChEBI" id="CHEBI:78346"/>
        <dbReference type="ChEBI" id="CHEBI:456215"/>
        <dbReference type="EC" id="3.6.1.13"/>
    </reaction>
</comment>
<dbReference type="PROSITE" id="PS51462">
    <property type="entry name" value="NUDIX"/>
    <property type="match status" value="1"/>
</dbReference>
<dbReference type="CDD" id="cd06661">
    <property type="entry name" value="GGCT_like"/>
    <property type="match status" value="1"/>
</dbReference>
<sequence length="369" mass="40034">MSRYVLFGTLMWDALRQVVAGRPVDVVPARLDGWAVERSAQGNWPVLVPGDGAGVMVTEPLDPQAQDRLDFYERVFAYGPERVQVATEDGLVEASVYRTTDAGAGAEWSLDDWIHEHGPRTLEAAAEMMRAHGRRTPEDVAAMRSVINARADGIVATRAMRRPITVGGGPDRASVKVEDVAYPYEGFHRVEEWRIDHPRFDGTRSGTIQRAISHVTNAATVLPYDPARNHVLVVEQIRAGALAKGDTQPWMIEPIAGLIDAGEGPETTALRELEEEAGVTADLDALRLVARYYPSPGGLAQIIHSYVALCDLPDDIPGLYGVEGESEDIRSHLVPLDDLVAMIASGEAANAPLILSAQWLALHKASLSG</sequence>
<dbReference type="Gene3D" id="3.10.490.10">
    <property type="entry name" value="Gamma-glutamyl cyclotransferase-like"/>
    <property type="match status" value="1"/>
</dbReference>
<feature type="domain" description="Nudix hydrolase" evidence="15">
    <location>
        <begin position="214"/>
        <end position="356"/>
    </location>
</feature>
<evidence type="ECO:0000313" key="17">
    <source>
        <dbReference type="Proteomes" id="UP000049455"/>
    </source>
</evidence>
<dbReference type="EC" id="3.6.1.13" evidence="3"/>
<keyword evidence="5 13" id="KW-0479">Metal-binding</keyword>
<accession>A0A0M7BA58</accession>
<evidence type="ECO:0000256" key="8">
    <source>
        <dbReference type="ARBA" id="ARBA00025164"/>
    </source>
</evidence>
<dbReference type="InterPro" id="IPR013024">
    <property type="entry name" value="GGCT-like"/>
</dbReference>
<evidence type="ECO:0000259" key="15">
    <source>
        <dbReference type="PROSITE" id="PS51462"/>
    </source>
</evidence>
<keyword evidence="17" id="KW-1185">Reference proteome</keyword>
<evidence type="ECO:0000256" key="13">
    <source>
        <dbReference type="PIRSR" id="PIRSR604385-2"/>
    </source>
</evidence>
<evidence type="ECO:0000256" key="9">
    <source>
        <dbReference type="ARBA" id="ARBA00030162"/>
    </source>
</evidence>
<dbReference type="GO" id="GO:0019693">
    <property type="term" value="P:ribose phosphate metabolic process"/>
    <property type="evidence" value="ECO:0007669"/>
    <property type="project" value="TreeGrafter"/>
</dbReference>
<organism evidence="16 17">
    <name type="scientific">Jannaschia seosinensis</name>
    <dbReference type="NCBI Taxonomy" id="313367"/>
    <lineage>
        <taxon>Bacteria</taxon>
        <taxon>Pseudomonadati</taxon>
        <taxon>Pseudomonadota</taxon>
        <taxon>Alphaproteobacteria</taxon>
        <taxon>Rhodobacterales</taxon>
        <taxon>Roseobacteraceae</taxon>
        <taxon>Jannaschia</taxon>
    </lineage>
</organism>
<dbReference type="SUPFAM" id="SSF110857">
    <property type="entry name" value="Gamma-glutamyl cyclotransferase-like"/>
    <property type="match status" value="1"/>
</dbReference>
<dbReference type="InterPro" id="IPR020084">
    <property type="entry name" value="NUDIX_hydrolase_CS"/>
</dbReference>
<evidence type="ECO:0000256" key="14">
    <source>
        <dbReference type="PIRSR" id="PIRSR604385-3"/>
    </source>
</evidence>
<evidence type="ECO:0000256" key="3">
    <source>
        <dbReference type="ARBA" id="ARBA00012453"/>
    </source>
</evidence>
<keyword evidence="7 13" id="KW-0460">Magnesium</keyword>
<evidence type="ECO:0000256" key="12">
    <source>
        <dbReference type="ARBA" id="ARBA00049546"/>
    </source>
</evidence>
<proteinExistence type="inferred from homology"/>
<comment type="similarity">
    <text evidence="2">Belongs to the Nudix hydrolase family. NudF subfamily.</text>
</comment>
<dbReference type="PROSITE" id="PS00893">
    <property type="entry name" value="NUDIX_BOX"/>
    <property type="match status" value="1"/>
</dbReference>
<dbReference type="Gene3D" id="3.90.79.10">
    <property type="entry name" value="Nucleoside Triphosphate Pyrophosphohydrolase"/>
    <property type="match status" value="1"/>
</dbReference>
<keyword evidence="6 16" id="KW-0378">Hydrolase</keyword>
<evidence type="ECO:0000256" key="4">
    <source>
        <dbReference type="ARBA" id="ARBA00013297"/>
    </source>
</evidence>
<feature type="binding site" evidence="13">
    <location>
        <position position="327"/>
    </location>
    <ligand>
        <name>Mg(2+)</name>
        <dbReference type="ChEBI" id="CHEBI:18420"/>
        <label>1</label>
    </ligand>
</feature>
<dbReference type="GO" id="GO:0019144">
    <property type="term" value="F:ADP-sugar diphosphatase activity"/>
    <property type="evidence" value="ECO:0007669"/>
    <property type="project" value="TreeGrafter"/>
</dbReference>
<feature type="binding site" evidence="13">
    <location>
        <position position="272"/>
    </location>
    <ligand>
        <name>Mg(2+)</name>
        <dbReference type="ChEBI" id="CHEBI:18420"/>
        <label>1</label>
    </ligand>
</feature>
<evidence type="ECO:0000256" key="7">
    <source>
        <dbReference type="ARBA" id="ARBA00022842"/>
    </source>
</evidence>
<dbReference type="EMBL" id="CYPR01000109">
    <property type="protein sequence ID" value="CUH39069.1"/>
    <property type="molecule type" value="Genomic_DNA"/>
</dbReference>
<evidence type="ECO:0000256" key="10">
    <source>
        <dbReference type="ARBA" id="ARBA00030308"/>
    </source>
</evidence>
<dbReference type="NCBIfam" id="TIGR00052">
    <property type="entry name" value="nudix-type nucleoside diphosphatase, YffH/AdpP family"/>
    <property type="match status" value="1"/>
</dbReference>
<dbReference type="RefSeq" id="WP_055663310.1">
    <property type="nucleotide sequence ID" value="NZ_CYPR01000109.1"/>
</dbReference>
<dbReference type="InterPro" id="IPR009288">
    <property type="entry name" value="AIG2-like_dom"/>
</dbReference>
<feature type="binding site" evidence="13">
    <location>
        <position position="256"/>
    </location>
    <ligand>
        <name>Mg(2+)</name>
        <dbReference type="ChEBI" id="CHEBI:18420"/>
        <label>1</label>
    </ligand>
</feature>
<dbReference type="Pfam" id="PF00293">
    <property type="entry name" value="NUDIX"/>
    <property type="match status" value="1"/>
</dbReference>